<feature type="domain" description="EamA" evidence="7">
    <location>
        <begin position="11"/>
        <end position="144"/>
    </location>
</feature>
<name>A0A0D0KAY1_9PSED</name>
<proteinExistence type="inferred from homology"/>
<feature type="transmembrane region" description="Helical" evidence="6">
    <location>
        <begin position="247"/>
        <end position="268"/>
    </location>
</feature>
<dbReference type="PANTHER" id="PTHR32322">
    <property type="entry name" value="INNER MEMBRANE TRANSPORTER"/>
    <property type="match status" value="1"/>
</dbReference>
<feature type="transmembrane region" description="Helical" evidence="6">
    <location>
        <begin position="100"/>
        <end position="118"/>
    </location>
</feature>
<feature type="transmembrane region" description="Helical" evidence="6">
    <location>
        <begin position="218"/>
        <end position="240"/>
    </location>
</feature>
<feature type="transmembrane region" description="Helical" evidence="6">
    <location>
        <begin position="155"/>
        <end position="174"/>
    </location>
</feature>
<gene>
    <name evidence="8" type="ORF">RU08_02210</name>
</gene>
<accession>A0A0D0KAY1</accession>
<feature type="domain" description="EamA" evidence="7">
    <location>
        <begin position="156"/>
        <end position="291"/>
    </location>
</feature>
<dbReference type="InterPro" id="IPR000620">
    <property type="entry name" value="EamA_dom"/>
</dbReference>
<comment type="subcellular location">
    <subcellularLocation>
        <location evidence="1">Membrane</location>
        <topology evidence="1">Multi-pass membrane protein</topology>
    </subcellularLocation>
</comment>
<feature type="transmembrane region" description="Helical" evidence="6">
    <location>
        <begin position="74"/>
        <end position="94"/>
    </location>
</feature>
<dbReference type="SUPFAM" id="SSF103481">
    <property type="entry name" value="Multidrug resistance efflux transporter EmrE"/>
    <property type="match status" value="2"/>
</dbReference>
<evidence type="ECO:0000256" key="1">
    <source>
        <dbReference type="ARBA" id="ARBA00004141"/>
    </source>
</evidence>
<sequence length="300" mass="31402">MSPANSRPLLALVLLLAIGALMGLTSNLVKLASAAGWAPVAYLLWSLLGGGLLLLVFTRLRGEAPGLTPRLQRYYLASGLLSIALPNGLLFSSIPHVGAGFASMCLAFPPLITYLLALALRMEPLSRVRLLGICIGLGGSLLLALDKLHSGDSPLLWIVAALAVPVFLGLGNIYRSRYWPTGASPLSLAPGMLLGGALLLLPLALFDVRLAPTLDSGLAITLLLVQMALFAIVYALYFVLQKLAGAVYLSQIGSVAAMLGAAMAVTLLDERGSLNMLLAALCIVGGVLLVAWRGAQENKR</sequence>
<feature type="transmembrane region" description="Helical" evidence="6">
    <location>
        <begin position="274"/>
        <end position="292"/>
    </location>
</feature>
<feature type="transmembrane region" description="Helical" evidence="6">
    <location>
        <begin position="186"/>
        <end position="206"/>
    </location>
</feature>
<evidence type="ECO:0000256" key="4">
    <source>
        <dbReference type="ARBA" id="ARBA00022989"/>
    </source>
</evidence>
<keyword evidence="3 6" id="KW-0812">Transmembrane</keyword>
<dbReference type="RefSeq" id="WP_042552162.1">
    <property type="nucleotide sequence ID" value="NZ_JXQW01000004.1"/>
</dbReference>
<dbReference type="PANTHER" id="PTHR32322:SF2">
    <property type="entry name" value="EAMA DOMAIN-CONTAINING PROTEIN"/>
    <property type="match status" value="1"/>
</dbReference>
<protein>
    <recommendedName>
        <fullName evidence="7">EamA domain-containing protein</fullName>
    </recommendedName>
</protein>
<evidence type="ECO:0000256" key="3">
    <source>
        <dbReference type="ARBA" id="ARBA00022692"/>
    </source>
</evidence>
<comment type="caution">
    <text evidence="8">The sequence shown here is derived from an EMBL/GenBank/DDBJ whole genome shotgun (WGS) entry which is preliminary data.</text>
</comment>
<dbReference type="Pfam" id="PF00892">
    <property type="entry name" value="EamA"/>
    <property type="match status" value="2"/>
</dbReference>
<keyword evidence="5 6" id="KW-0472">Membrane</keyword>
<reference evidence="8 9" key="1">
    <citation type="submission" date="2014-12" db="EMBL/GenBank/DDBJ databases">
        <title>16Stimator: statistical estimation of ribosomal gene copy numbers from draft genome assemblies.</title>
        <authorList>
            <person name="Perisin M.A."/>
            <person name="Vetter M."/>
            <person name="Gilbert J.A."/>
            <person name="Bergelson J."/>
        </authorList>
    </citation>
    <scope>NUCLEOTIDE SEQUENCE [LARGE SCALE GENOMIC DNA]</scope>
    <source>
        <strain evidence="8 9">MEJ086</strain>
    </source>
</reference>
<evidence type="ECO:0000259" key="7">
    <source>
        <dbReference type="Pfam" id="PF00892"/>
    </source>
</evidence>
<evidence type="ECO:0000256" key="2">
    <source>
        <dbReference type="ARBA" id="ARBA00007362"/>
    </source>
</evidence>
<evidence type="ECO:0000256" key="5">
    <source>
        <dbReference type="ARBA" id="ARBA00023136"/>
    </source>
</evidence>
<comment type="similarity">
    <text evidence="2">Belongs to the EamA transporter family.</text>
</comment>
<dbReference type="InterPro" id="IPR050638">
    <property type="entry name" value="AA-Vitamin_Transporters"/>
</dbReference>
<evidence type="ECO:0000256" key="6">
    <source>
        <dbReference type="SAM" id="Phobius"/>
    </source>
</evidence>
<dbReference type="GO" id="GO:0016020">
    <property type="term" value="C:membrane"/>
    <property type="evidence" value="ECO:0007669"/>
    <property type="project" value="UniProtKB-SubCell"/>
</dbReference>
<dbReference type="OrthoDB" id="8688375at2"/>
<dbReference type="Proteomes" id="UP000032068">
    <property type="component" value="Unassembled WGS sequence"/>
</dbReference>
<feature type="transmembrane region" description="Helical" evidence="6">
    <location>
        <begin position="130"/>
        <end position="149"/>
    </location>
</feature>
<evidence type="ECO:0000313" key="9">
    <source>
        <dbReference type="Proteomes" id="UP000032068"/>
    </source>
</evidence>
<dbReference type="EMBL" id="JXQW01000004">
    <property type="protein sequence ID" value="KIQ06027.1"/>
    <property type="molecule type" value="Genomic_DNA"/>
</dbReference>
<dbReference type="InterPro" id="IPR037185">
    <property type="entry name" value="EmrE-like"/>
</dbReference>
<organism evidence="8 9">
    <name type="scientific">Pseudomonas fulva</name>
    <dbReference type="NCBI Taxonomy" id="47880"/>
    <lineage>
        <taxon>Bacteria</taxon>
        <taxon>Pseudomonadati</taxon>
        <taxon>Pseudomonadota</taxon>
        <taxon>Gammaproteobacteria</taxon>
        <taxon>Pseudomonadales</taxon>
        <taxon>Pseudomonadaceae</taxon>
        <taxon>Pseudomonas</taxon>
    </lineage>
</organism>
<evidence type="ECO:0000313" key="8">
    <source>
        <dbReference type="EMBL" id="KIQ06027.1"/>
    </source>
</evidence>
<dbReference type="AlphaFoldDB" id="A0A0D0KAY1"/>
<feature type="transmembrane region" description="Helical" evidence="6">
    <location>
        <begin position="44"/>
        <end position="62"/>
    </location>
</feature>
<keyword evidence="4 6" id="KW-1133">Transmembrane helix</keyword>